<organism evidence="1 2">
    <name type="scientific">Mesobacillus jeotgali</name>
    <dbReference type="NCBI Taxonomy" id="129985"/>
    <lineage>
        <taxon>Bacteria</taxon>
        <taxon>Bacillati</taxon>
        <taxon>Bacillota</taxon>
        <taxon>Bacilli</taxon>
        <taxon>Bacillales</taxon>
        <taxon>Bacillaceae</taxon>
        <taxon>Mesobacillus</taxon>
    </lineage>
</organism>
<accession>A0ABY9VCH3</accession>
<dbReference type="RefSeq" id="WP_311071040.1">
    <property type="nucleotide sequence ID" value="NZ_CP134494.1"/>
</dbReference>
<gene>
    <name evidence="1" type="ORF">RH061_14050</name>
</gene>
<proteinExistence type="predicted"/>
<protein>
    <submittedName>
        <fullName evidence="1">Uncharacterized protein</fullName>
    </submittedName>
</protein>
<sequence>MITEKNLDRLYIKINNKWVALPEWSNYFINLGKTFHSNLSPNIFARMVLTLPSRDYAGVFTGAGTILSMLSSELDEKVINDHFEDIKNQKVGTSVIYRKKDRIYRGIFSGKESVGGEERLKITIQNTSTGSSRSLTELLNRKQALSVQIAENKDYKLPQNPQGKEVKQSPFLKLGFAGYDISRLLTLSQSNFYYIGRKKRVMEEAVETEIAVLDPATREYIASNLNELLRIKDFVGEQESYQCTLIPSSSKDHSFGSLSPSTFTIFDGATSYLRWAEQLKNTHWILILDRTEVQFQNALFHLQEEYLLSSKQQKQLNIETDIPMGVEMMYWEVAQE</sequence>
<name>A0ABY9VCH3_9BACI</name>
<evidence type="ECO:0000313" key="1">
    <source>
        <dbReference type="EMBL" id="WNF21318.1"/>
    </source>
</evidence>
<dbReference type="Proteomes" id="UP001303324">
    <property type="component" value="Chromosome"/>
</dbReference>
<evidence type="ECO:0000313" key="2">
    <source>
        <dbReference type="Proteomes" id="UP001303324"/>
    </source>
</evidence>
<dbReference type="EMBL" id="CP134494">
    <property type="protein sequence ID" value="WNF21318.1"/>
    <property type="molecule type" value="Genomic_DNA"/>
</dbReference>
<keyword evidence="2" id="KW-1185">Reference proteome</keyword>
<reference evidence="1 2" key="1">
    <citation type="submission" date="2023-09" db="EMBL/GenBank/DDBJ databases">
        <title>Microbial mechanism of fulvic acid promoting antimony reduction mineralization in rice fields.</title>
        <authorList>
            <person name="Chen G."/>
            <person name="Lan J."/>
        </authorList>
    </citation>
    <scope>NUCLEOTIDE SEQUENCE [LARGE SCALE GENOMIC DNA]</scope>
    <source>
        <strain evidence="1 2">PS1</strain>
    </source>
</reference>